<dbReference type="EMBL" id="JAVHNS010000005">
    <property type="protein sequence ID" value="KAK6354124.1"/>
    <property type="molecule type" value="Genomic_DNA"/>
</dbReference>
<sequence length="722" mass="81189">MASLITLSRISELFNEVSRYLEQGDLYSLLLTCRALHLKTYNRLWETIQLETGTWSYKRASTKRSAAQLYRLTSSLFPATTSGFNGAASSPLSCPMVDPYPSLLPVPRRKSTCHRLANIINTLGPQNTGLSLTRKLVFESKSSFSGNALVQSGLTGHIQTLLMNGTLNLSCVELDFDLFVSDEADKEAISSFLTHLREYSKSKFPGEFSIILVSTLSVIMPQLIDVEKVTSLQLSMGWTHTMGIIPTTDRYFMSEEEYNNEVFGGPFVERRSSHPGYNPLYSKALIKRLTSLLLRTPNLTALTLRAPGLCSEFEDHLQMDPNLTEPLQDLQAAIYSLSKLRELIFDGEFCHPSCFIAPPESVRAVSYAGQLSHIWFQSFKGCQFTNVKTLSIHTRSNSIPYYNRARCYEGDFRIQPLGDVAISGLTKFDFLDDTAAAPLDFTPCILRRNPNLDRASRQRAAEMLSLRLQLTAQARLERACNNSLDYLQEAEKHNPYLRSSLPADYSSNSEKGVIELGNQCLKMLPNAIDKIERWDDAQSSAREHTVLCEKKINSLLARFKTMLTLEYAQELLDRGDTTERPEDVANTSKKCLQRMLDNFDDHAWWEAARTQAYNATGICRRRVTNHISSFTAKESTDYILGLVDSGELDNIDVELASEKFIQDCAQKLSFTEFTETQSLSESETQALLGFPPAYPFQPAIIPPGGILADPHLQSTNFFSSHW</sequence>
<gene>
    <name evidence="1" type="ORF">TWF730_008544</name>
</gene>
<reference evidence="1 2" key="1">
    <citation type="submission" date="2019-10" db="EMBL/GenBank/DDBJ databases">
        <authorList>
            <person name="Palmer J.M."/>
        </authorList>
    </citation>
    <scope>NUCLEOTIDE SEQUENCE [LARGE SCALE GENOMIC DNA]</scope>
    <source>
        <strain evidence="1 2">TWF730</strain>
    </source>
</reference>
<dbReference type="Proteomes" id="UP001373714">
    <property type="component" value="Unassembled WGS sequence"/>
</dbReference>
<proteinExistence type="predicted"/>
<evidence type="ECO:0000313" key="2">
    <source>
        <dbReference type="Proteomes" id="UP001373714"/>
    </source>
</evidence>
<accession>A0AAV9V3U5</accession>
<dbReference type="AlphaFoldDB" id="A0AAV9V3U5"/>
<organism evidence="1 2">
    <name type="scientific">Orbilia blumenaviensis</name>
    <dbReference type="NCBI Taxonomy" id="1796055"/>
    <lineage>
        <taxon>Eukaryota</taxon>
        <taxon>Fungi</taxon>
        <taxon>Dikarya</taxon>
        <taxon>Ascomycota</taxon>
        <taxon>Pezizomycotina</taxon>
        <taxon>Orbiliomycetes</taxon>
        <taxon>Orbiliales</taxon>
        <taxon>Orbiliaceae</taxon>
        <taxon>Orbilia</taxon>
    </lineage>
</organism>
<keyword evidence="2" id="KW-1185">Reference proteome</keyword>
<name>A0AAV9V3U5_9PEZI</name>
<evidence type="ECO:0008006" key="3">
    <source>
        <dbReference type="Google" id="ProtNLM"/>
    </source>
</evidence>
<protein>
    <recommendedName>
        <fullName evidence="3">F-box domain-containing protein</fullName>
    </recommendedName>
</protein>
<evidence type="ECO:0000313" key="1">
    <source>
        <dbReference type="EMBL" id="KAK6354124.1"/>
    </source>
</evidence>
<comment type="caution">
    <text evidence="1">The sequence shown here is derived from an EMBL/GenBank/DDBJ whole genome shotgun (WGS) entry which is preliminary data.</text>
</comment>